<dbReference type="Proteomes" id="UP000823926">
    <property type="component" value="Unassembled WGS sequence"/>
</dbReference>
<dbReference type="PANTHER" id="PTHR37833:SF1">
    <property type="entry name" value="SIGNAL PEPTIDE PROTEIN"/>
    <property type="match status" value="1"/>
</dbReference>
<accession>A0A9D1QDP3</accession>
<dbReference type="InterPro" id="IPR013783">
    <property type="entry name" value="Ig-like_fold"/>
</dbReference>
<organism evidence="2 3">
    <name type="scientific">Candidatus Rikenella faecigallinarum</name>
    <dbReference type="NCBI Taxonomy" id="2838745"/>
    <lineage>
        <taxon>Bacteria</taxon>
        <taxon>Pseudomonadati</taxon>
        <taxon>Bacteroidota</taxon>
        <taxon>Bacteroidia</taxon>
        <taxon>Bacteroidales</taxon>
        <taxon>Rikenellaceae</taxon>
        <taxon>Rikenella</taxon>
    </lineage>
</organism>
<dbReference type="EMBL" id="DXHL01000011">
    <property type="protein sequence ID" value="HIW10272.1"/>
    <property type="molecule type" value="Genomic_DNA"/>
</dbReference>
<gene>
    <name evidence="2" type="ORF">H9888_02110</name>
</gene>
<feature type="chain" id="PRO_5038476987" evidence="1">
    <location>
        <begin position="26"/>
        <end position="163"/>
    </location>
</feature>
<name>A0A9D1QDP3_9BACT</name>
<reference evidence="2" key="1">
    <citation type="journal article" date="2021" name="PeerJ">
        <title>Extensive microbial diversity within the chicken gut microbiome revealed by metagenomics and culture.</title>
        <authorList>
            <person name="Gilroy R."/>
            <person name="Ravi A."/>
            <person name="Getino M."/>
            <person name="Pursley I."/>
            <person name="Horton D.L."/>
            <person name="Alikhan N.F."/>
            <person name="Baker D."/>
            <person name="Gharbi K."/>
            <person name="Hall N."/>
            <person name="Watson M."/>
            <person name="Adriaenssens E.M."/>
            <person name="Foster-Nyarko E."/>
            <person name="Jarju S."/>
            <person name="Secka A."/>
            <person name="Antonio M."/>
            <person name="Oren A."/>
            <person name="Chaudhuri R.R."/>
            <person name="La Ragione R."/>
            <person name="Hildebrand F."/>
            <person name="Pallen M.J."/>
        </authorList>
    </citation>
    <scope>NUCLEOTIDE SEQUENCE</scope>
    <source>
        <strain evidence="2">ChiBcec15-1070</strain>
    </source>
</reference>
<protein>
    <submittedName>
        <fullName evidence="2">DUF1573 domain-containing protein</fullName>
    </submittedName>
</protein>
<sequence length="163" mass="17453">MRKGFISTTLGLLSVALMVACGGGAATTTSEAQTSAADSADAEELLTIRLPLPDSLAVDGLPARSYDTIVMGRMAAGERLQGRFRVVNTSDKPLVIVEVITGCGCTTADYDPAPLTPGEERVMTWQFDSRGRFGQQFKSIEIVTAERQCATVYLDGEVYIPQK</sequence>
<dbReference type="Pfam" id="PF07610">
    <property type="entry name" value="DUF1573"/>
    <property type="match status" value="1"/>
</dbReference>
<dbReference type="PROSITE" id="PS51257">
    <property type="entry name" value="PROKAR_LIPOPROTEIN"/>
    <property type="match status" value="1"/>
</dbReference>
<evidence type="ECO:0000256" key="1">
    <source>
        <dbReference type="SAM" id="SignalP"/>
    </source>
</evidence>
<evidence type="ECO:0000313" key="3">
    <source>
        <dbReference type="Proteomes" id="UP000823926"/>
    </source>
</evidence>
<feature type="signal peptide" evidence="1">
    <location>
        <begin position="1"/>
        <end position="25"/>
    </location>
</feature>
<dbReference type="InterPro" id="IPR011467">
    <property type="entry name" value="DUF1573"/>
</dbReference>
<comment type="caution">
    <text evidence="2">The sequence shown here is derived from an EMBL/GenBank/DDBJ whole genome shotgun (WGS) entry which is preliminary data.</text>
</comment>
<dbReference type="AlphaFoldDB" id="A0A9D1QDP3"/>
<dbReference type="PANTHER" id="PTHR37833">
    <property type="entry name" value="LIPOPROTEIN-RELATED"/>
    <property type="match status" value="1"/>
</dbReference>
<reference evidence="2" key="2">
    <citation type="submission" date="2021-04" db="EMBL/GenBank/DDBJ databases">
        <authorList>
            <person name="Gilroy R."/>
        </authorList>
    </citation>
    <scope>NUCLEOTIDE SEQUENCE</scope>
    <source>
        <strain evidence="2">ChiBcec15-1070</strain>
    </source>
</reference>
<dbReference type="Gene3D" id="2.60.40.10">
    <property type="entry name" value="Immunoglobulins"/>
    <property type="match status" value="1"/>
</dbReference>
<keyword evidence="1" id="KW-0732">Signal</keyword>
<proteinExistence type="predicted"/>
<evidence type="ECO:0000313" key="2">
    <source>
        <dbReference type="EMBL" id="HIW10272.1"/>
    </source>
</evidence>